<protein>
    <submittedName>
        <fullName evidence="5">Oidioi.mRNA.OKI2018_I69.PAR.g12780.t1.cds</fullName>
    </submittedName>
</protein>
<dbReference type="SMART" id="SM00298">
    <property type="entry name" value="CHROMO"/>
    <property type="match status" value="1"/>
</dbReference>
<dbReference type="PANTHER" id="PTHR22812">
    <property type="entry name" value="CHROMOBOX PROTEIN"/>
    <property type="match status" value="1"/>
</dbReference>
<evidence type="ECO:0000256" key="3">
    <source>
        <dbReference type="SAM" id="MobiDB-lite"/>
    </source>
</evidence>
<dbReference type="Pfam" id="PF00385">
    <property type="entry name" value="Chromo"/>
    <property type="match status" value="1"/>
</dbReference>
<keyword evidence="2" id="KW-0539">Nucleus</keyword>
<name>A0ABN7S279_OIKDI</name>
<organism evidence="5 6">
    <name type="scientific">Oikopleura dioica</name>
    <name type="common">Tunicate</name>
    <dbReference type="NCBI Taxonomy" id="34765"/>
    <lineage>
        <taxon>Eukaryota</taxon>
        <taxon>Metazoa</taxon>
        <taxon>Chordata</taxon>
        <taxon>Tunicata</taxon>
        <taxon>Appendicularia</taxon>
        <taxon>Copelata</taxon>
        <taxon>Oikopleuridae</taxon>
        <taxon>Oikopleura</taxon>
    </lineage>
</organism>
<evidence type="ECO:0000313" key="5">
    <source>
        <dbReference type="EMBL" id="CAG5090944.1"/>
    </source>
</evidence>
<dbReference type="Gene3D" id="2.40.50.40">
    <property type="match status" value="1"/>
</dbReference>
<feature type="region of interest" description="Disordered" evidence="3">
    <location>
        <begin position="1"/>
        <end position="34"/>
    </location>
</feature>
<reference evidence="5 6" key="1">
    <citation type="submission" date="2021-04" db="EMBL/GenBank/DDBJ databases">
        <authorList>
            <person name="Bliznina A."/>
        </authorList>
    </citation>
    <scope>NUCLEOTIDE SEQUENCE [LARGE SCALE GENOMIC DNA]</scope>
</reference>
<evidence type="ECO:0000313" key="6">
    <source>
        <dbReference type="Proteomes" id="UP001158576"/>
    </source>
</evidence>
<dbReference type="InterPro" id="IPR051219">
    <property type="entry name" value="Heterochromatin_chromo-domain"/>
</dbReference>
<dbReference type="InterPro" id="IPR000953">
    <property type="entry name" value="Chromo/chromo_shadow_dom"/>
</dbReference>
<keyword evidence="6" id="KW-1185">Reference proteome</keyword>
<dbReference type="Proteomes" id="UP001158576">
    <property type="component" value="Chromosome PAR"/>
</dbReference>
<dbReference type="PROSITE" id="PS50013">
    <property type="entry name" value="CHROMO_2"/>
    <property type="match status" value="1"/>
</dbReference>
<dbReference type="InterPro" id="IPR016197">
    <property type="entry name" value="Chromo-like_dom_sf"/>
</dbReference>
<evidence type="ECO:0000256" key="2">
    <source>
        <dbReference type="ARBA" id="ARBA00023242"/>
    </source>
</evidence>
<evidence type="ECO:0000259" key="4">
    <source>
        <dbReference type="PROSITE" id="PS50013"/>
    </source>
</evidence>
<accession>A0ABN7S279</accession>
<dbReference type="PROSITE" id="PS00598">
    <property type="entry name" value="CHROMO_1"/>
    <property type="match status" value="1"/>
</dbReference>
<dbReference type="InterPro" id="IPR023780">
    <property type="entry name" value="Chromo_domain"/>
</dbReference>
<dbReference type="InterPro" id="IPR023779">
    <property type="entry name" value="Chromodomain_CS"/>
</dbReference>
<evidence type="ECO:0000256" key="1">
    <source>
        <dbReference type="ARBA" id="ARBA00004123"/>
    </source>
</evidence>
<gene>
    <name evidence="5" type="ORF">OKIOD_LOCUS4338</name>
</gene>
<comment type="subcellular location">
    <subcellularLocation>
        <location evidence="1">Nucleus</location>
    </subcellularLocation>
</comment>
<proteinExistence type="predicted"/>
<sequence>MGRKKKAENGELNVGTSGSAAVAEVKPLSTDSDDDQTYEVHSIIASRMTEAGRLFLVKWEGFTDEDNSWEPEDNLTGSIDKVKDYMALRKSWMSKMPASKKIS</sequence>
<dbReference type="CDD" id="cd00024">
    <property type="entry name" value="CD_CSD"/>
    <property type="match status" value="1"/>
</dbReference>
<feature type="domain" description="Chromo" evidence="4">
    <location>
        <begin position="38"/>
        <end position="97"/>
    </location>
</feature>
<dbReference type="SUPFAM" id="SSF54160">
    <property type="entry name" value="Chromo domain-like"/>
    <property type="match status" value="1"/>
</dbReference>
<dbReference type="EMBL" id="OU015568">
    <property type="protein sequence ID" value="CAG5090944.1"/>
    <property type="molecule type" value="Genomic_DNA"/>
</dbReference>